<keyword evidence="1" id="KW-0121">Carboxypeptidase</keyword>
<feature type="domain" description="Glycosyl transferase family 51" evidence="11">
    <location>
        <begin position="88"/>
        <end position="273"/>
    </location>
</feature>
<sequence length="772" mass="82521">MSSAHPVEPERRITRKIPATQLVALLLAFVLVAGAGGLIGAGMLIPLAAGMDTTVDSGVELFEEVPAELEPSPLAEQSRIFASDGKTLLARIYEQNRIVKPLDEISDHMEHAAVAIEDERFWKHNGVDPQGMVRAAVSNTTGGNTQGASTLTQQYVKNVLIEEALKERDPFGVLEARESTIQRKLREAKLAIALEKKMSKEEILMGYLNIAQFGESIYGVEVAAQRYFSKSAAHLSIVEAATIAGVTKEPSGFDPLENPERNEERRNLVLHKMYSLGYIEKDEMKDAQSIPIKETLKPRKLQLGCQEAPAGSAFFCDYVVKDFLLHEEFGKTRDDRYALLYRGGVDIVTTLNVKMQKAADETINAAVPAGNGYGLEAAITSVEPGTGRIKSMAQNVPYDPAAEPAPGHTALNYSADYLHGNSRGFQVGSNFKPFVLAEWLRSGRQLYDPISASNFSAYETTFNASGCQSYFTHQPYPVQNVEGGPSGTVSVLQGTFQSLNTVYTRMSQQLNLCDVQKTAFDVGFRPMTSAVPSFRTIDTPKPSDIDVVASMTLGIQSSTPVNQAAAFATFATGGTYCKPVAILKVTQASGKEMDVPGAECKKTIETDVANTVAWAMQKVFTGQPWGTAYPIKGLADGRQVAGKTGTTQSASQSWFTGYTPNLSTSVWVGEEGGNVPHGNVYLPATSWYNPNAKSGPLYGGTVATPAWRRYMDQAVAGLPAATFAAPNPAMVGSPPPPPRSSGDPDGGGDKGGSEGGGDTGGGNAGGGEKKDG</sequence>
<evidence type="ECO:0000256" key="6">
    <source>
        <dbReference type="ARBA" id="ARBA00023268"/>
    </source>
</evidence>
<comment type="catalytic activity">
    <reaction evidence="8">
        <text>[GlcNAc-(1-&gt;4)-Mur2Ac(oyl-L-Ala-gamma-D-Glu-L-Lys-D-Ala-D-Ala)](n)-di-trans,octa-cis-undecaprenyl diphosphate + beta-D-GlcNAc-(1-&gt;4)-Mur2Ac(oyl-L-Ala-gamma-D-Glu-L-Lys-D-Ala-D-Ala)-di-trans,octa-cis-undecaprenyl diphosphate = [GlcNAc-(1-&gt;4)-Mur2Ac(oyl-L-Ala-gamma-D-Glu-L-Lys-D-Ala-D-Ala)](n+1)-di-trans,octa-cis-undecaprenyl diphosphate + di-trans,octa-cis-undecaprenyl diphosphate + H(+)</text>
        <dbReference type="Rhea" id="RHEA:23708"/>
        <dbReference type="Rhea" id="RHEA-COMP:9602"/>
        <dbReference type="Rhea" id="RHEA-COMP:9603"/>
        <dbReference type="ChEBI" id="CHEBI:15378"/>
        <dbReference type="ChEBI" id="CHEBI:58405"/>
        <dbReference type="ChEBI" id="CHEBI:60033"/>
        <dbReference type="ChEBI" id="CHEBI:78435"/>
        <dbReference type="EC" id="2.4.99.28"/>
    </reaction>
</comment>
<dbReference type="InterPro" id="IPR036950">
    <property type="entry name" value="PBP_transglycosylase"/>
</dbReference>
<evidence type="ECO:0000256" key="2">
    <source>
        <dbReference type="ARBA" id="ARBA00022670"/>
    </source>
</evidence>
<organism evidence="12 13">
    <name type="scientific">Myceligenerans crystallogenes</name>
    <dbReference type="NCBI Taxonomy" id="316335"/>
    <lineage>
        <taxon>Bacteria</taxon>
        <taxon>Bacillati</taxon>
        <taxon>Actinomycetota</taxon>
        <taxon>Actinomycetes</taxon>
        <taxon>Micrococcales</taxon>
        <taxon>Promicromonosporaceae</taxon>
        <taxon>Myceligenerans</taxon>
    </lineage>
</organism>
<dbReference type="Pfam" id="PF00905">
    <property type="entry name" value="Transpeptidase"/>
    <property type="match status" value="1"/>
</dbReference>
<keyword evidence="13" id="KW-1185">Reference proteome</keyword>
<dbReference type="SUPFAM" id="SSF53955">
    <property type="entry name" value="Lysozyme-like"/>
    <property type="match status" value="1"/>
</dbReference>
<dbReference type="Pfam" id="PF00912">
    <property type="entry name" value="Transgly"/>
    <property type="match status" value="1"/>
</dbReference>
<dbReference type="Proteomes" id="UP001501094">
    <property type="component" value="Unassembled WGS sequence"/>
</dbReference>
<dbReference type="InterPro" id="IPR001264">
    <property type="entry name" value="Glyco_trans_51"/>
</dbReference>
<evidence type="ECO:0000256" key="1">
    <source>
        <dbReference type="ARBA" id="ARBA00022645"/>
    </source>
</evidence>
<dbReference type="Gene3D" id="1.10.3810.10">
    <property type="entry name" value="Biosynthetic peptidoglycan transglycosylase-like"/>
    <property type="match status" value="1"/>
</dbReference>
<evidence type="ECO:0000256" key="5">
    <source>
        <dbReference type="ARBA" id="ARBA00022801"/>
    </source>
</evidence>
<dbReference type="InterPro" id="IPR050396">
    <property type="entry name" value="Glycosyltr_51/Transpeptidase"/>
</dbReference>
<dbReference type="RefSeq" id="WP_344101351.1">
    <property type="nucleotide sequence ID" value="NZ_BAAANL010000003.1"/>
</dbReference>
<dbReference type="InterPro" id="IPR012338">
    <property type="entry name" value="Beta-lactam/transpept-like"/>
</dbReference>
<keyword evidence="6" id="KW-0511">Multifunctional enzyme</keyword>
<reference evidence="12 13" key="1">
    <citation type="journal article" date="2019" name="Int. J. Syst. Evol. Microbiol.">
        <title>The Global Catalogue of Microorganisms (GCM) 10K type strain sequencing project: providing services to taxonomists for standard genome sequencing and annotation.</title>
        <authorList>
            <consortium name="The Broad Institute Genomics Platform"/>
            <consortium name="The Broad Institute Genome Sequencing Center for Infectious Disease"/>
            <person name="Wu L."/>
            <person name="Ma J."/>
        </authorList>
    </citation>
    <scope>NUCLEOTIDE SEQUENCE [LARGE SCALE GENOMIC DNA]</scope>
    <source>
        <strain evidence="12 13">JCM 14326</strain>
    </source>
</reference>
<dbReference type="SUPFAM" id="SSF56601">
    <property type="entry name" value="beta-lactamase/transpeptidase-like"/>
    <property type="match status" value="1"/>
</dbReference>
<evidence type="ECO:0000256" key="9">
    <source>
        <dbReference type="SAM" id="MobiDB-lite"/>
    </source>
</evidence>
<evidence type="ECO:0000313" key="13">
    <source>
        <dbReference type="Proteomes" id="UP001501094"/>
    </source>
</evidence>
<evidence type="ECO:0000259" key="10">
    <source>
        <dbReference type="Pfam" id="PF00905"/>
    </source>
</evidence>
<protein>
    <submittedName>
        <fullName evidence="12">Transglycosylase domain-containing protein</fullName>
    </submittedName>
</protein>
<name>A0ABN2N9N4_9MICO</name>
<feature type="domain" description="Penicillin-binding protein transpeptidase" evidence="10">
    <location>
        <begin position="379"/>
        <end position="667"/>
    </location>
</feature>
<keyword evidence="5" id="KW-0378">Hydrolase</keyword>
<dbReference type="Gene3D" id="3.40.710.10">
    <property type="entry name" value="DD-peptidase/beta-lactamase superfamily"/>
    <property type="match status" value="1"/>
</dbReference>
<keyword evidence="2" id="KW-0645">Protease</keyword>
<gene>
    <name evidence="12" type="ORF">GCM10009751_15820</name>
</gene>
<keyword evidence="3" id="KW-0328">Glycosyltransferase</keyword>
<evidence type="ECO:0000313" key="12">
    <source>
        <dbReference type="EMBL" id="GAA1859205.1"/>
    </source>
</evidence>
<keyword evidence="4" id="KW-0808">Transferase</keyword>
<dbReference type="InterPro" id="IPR001460">
    <property type="entry name" value="PCN-bd_Tpept"/>
</dbReference>
<comment type="catalytic activity">
    <reaction evidence="7">
        <text>Preferential cleavage: (Ac)2-L-Lys-D-Ala-|-D-Ala. Also transpeptidation of peptidyl-alanyl moieties that are N-acyl substituents of D-alanine.</text>
        <dbReference type="EC" id="3.4.16.4"/>
    </reaction>
</comment>
<evidence type="ECO:0000259" key="11">
    <source>
        <dbReference type="Pfam" id="PF00912"/>
    </source>
</evidence>
<evidence type="ECO:0000256" key="8">
    <source>
        <dbReference type="ARBA" id="ARBA00049902"/>
    </source>
</evidence>
<evidence type="ECO:0000256" key="7">
    <source>
        <dbReference type="ARBA" id="ARBA00034000"/>
    </source>
</evidence>
<dbReference type="InterPro" id="IPR023346">
    <property type="entry name" value="Lysozyme-like_dom_sf"/>
</dbReference>
<evidence type="ECO:0000256" key="3">
    <source>
        <dbReference type="ARBA" id="ARBA00022676"/>
    </source>
</evidence>
<proteinExistence type="predicted"/>
<accession>A0ABN2N9N4</accession>
<comment type="caution">
    <text evidence="12">The sequence shown here is derived from an EMBL/GenBank/DDBJ whole genome shotgun (WGS) entry which is preliminary data.</text>
</comment>
<feature type="region of interest" description="Disordered" evidence="9">
    <location>
        <begin position="726"/>
        <end position="772"/>
    </location>
</feature>
<feature type="compositionally biased region" description="Gly residues" evidence="9">
    <location>
        <begin position="753"/>
        <end position="766"/>
    </location>
</feature>
<dbReference type="EMBL" id="BAAANL010000003">
    <property type="protein sequence ID" value="GAA1859205.1"/>
    <property type="molecule type" value="Genomic_DNA"/>
</dbReference>
<evidence type="ECO:0000256" key="4">
    <source>
        <dbReference type="ARBA" id="ARBA00022679"/>
    </source>
</evidence>
<dbReference type="PANTHER" id="PTHR32282:SF33">
    <property type="entry name" value="PEPTIDOGLYCAN GLYCOSYLTRANSFERASE"/>
    <property type="match status" value="1"/>
</dbReference>
<dbReference type="PANTHER" id="PTHR32282">
    <property type="entry name" value="BINDING PROTEIN TRANSPEPTIDASE, PUTATIVE-RELATED"/>
    <property type="match status" value="1"/>
</dbReference>